<evidence type="ECO:0000256" key="1">
    <source>
        <dbReference type="ARBA" id="ARBA00022801"/>
    </source>
</evidence>
<dbReference type="InterPro" id="IPR049492">
    <property type="entry name" value="BD-FAE-like_dom"/>
</dbReference>
<dbReference type="InParanoid" id="A0A316VCI5"/>
<dbReference type="STRING" id="1280837.A0A316VCI5"/>
<name>A0A316VCI5_9BASI</name>
<reference evidence="3 4" key="1">
    <citation type="journal article" date="2018" name="Mol. Biol. Evol.">
        <title>Broad Genomic Sampling Reveals a Smut Pathogenic Ancestry of the Fungal Clade Ustilaginomycotina.</title>
        <authorList>
            <person name="Kijpornyongpan T."/>
            <person name="Mondo S.J."/>
            <person name="Barry K."/>
            <person name="Sandor L."/>
            <person name="Lee J."/>
            <person name="Lipzen A."/>
            <person name="Pangilinan J."/>
            <person name="LaButti K."/>
            <person name="Hainaut M."/>
            <person name="Henrissat B."/>
            <person name="Grigoriev I.V."/>
            <person name="Spatafora J.W."/>
            <person name="Aime M.C."/>
        </authorList>
    </citation>
    <scope>NUCLEOTIDE SEQUENCE [LARGE SCALE GENOMIC DNA]</scope>
    <source>
        <strain evidence="3 4">MCA 3882</strain>
    </source>
</reference>
<dbReference type="GeneID" id="37022142"/>
<sequence length="307" mass="34745">MEAIKRLFRRITSSTEKRTISFGENDRQYVHIYLPRDHTPSKGVIPLLIFVHGGAWVSENVGMYSDLAQHIASKGIAVALPEYRLTRYKDVTPENPNTIWHPNHLEDVYEGIRTVYAKAESLGYRTDQTVLVGHSAGGYMNLAMALDSTKANDGKSDDLIRDLPQLEAFIVKSIKAFVCVESIFSLVDMLKQYPTYNYFTTPAFYPPNSLSSAKEPYFELEKAGPESWPLYPSGSYHPTNPDMPNLHIIHSSEDSLLNSDYNEVGMKLLRSKGLNLSVDLQSFKGDHEDLLHTRPFWDRLISIVQSS</sequence>
<feature type="domain" description="BD-FAE-like" evidence="2">
    <location>
        <begin position="32"/>
        <end position="178"/>
    </location>
</feature>
<dbReference type="RefSeq" id="XP_025355574.1">
    <property type="nucleotide sequence ID" value="XM_025500361.1"/>
</dbReference>
<dbReference type="EMBL" id="KZ819603">
    <property type="protein sequence ID" value="PWN35272.1"/>
    <property type="molecule type" value="Genomic_DNA"/>
</dbReference>
<dbReference type="AlphaFoldDB" id="A0A316VCI5"/>
<evidence type="ECO:0000313" key="4">
    <source>
        <dbReference type="Proteomes" id="UP000245771"/>
    </source>
</evidence>
<evidence type="ECO:0000313" key="3">
    <source>
        <dbReference type="EMBL" id="PWN35272.1"/>
    </source>
</evidence>
<dbReference type="OrthoDB" id="6495301at2759"/>
<organism evidence="3 4">
    <name type="scientific">Meira miltonrushii</name>
    <dbReference type="NCBI Taxonomy" id="1280837"/>
    <lineage>
        <taxon>Eukaryota</taxon>
        <taxon>Fungi</taxon>
        <taxon>Dikarya</taxon>
        <taxon>Basidiomycota</taxon>
        <taxon>Ustilaginomycotina</taxon>
        <taxon>Exobasidiomycetes</taxon>
        <taxon>Exobasidiales</taxon>
        <taxon>Brachybasidiaceae</taxon>
        <taxon>Meira</taxon>
    </lineage>
</organism>
<protein>
    <submittedName>
        <fullName evidence="3">Alpha/beta-hydrolase</fullName>
    </submittedName>
</protein>
<dbReference type="PANTHER" id="PTHR48081">
    <property type="entry name" value="AB HYDROLASE SUPERFAMILY PROTEIN C4A8.06C"/>
    <property type="match status" value="1"/>
</dbReference>
<dbReference type="Proteomes" id="UP000245771">
    <property type="component" value="Unassembled WGS sequence"/>
</dbReference>
<evidence type="ECO:0000259" key="2">
    <source>
        <dbReference type="Pfam" id="PF20434"/>
    </source>
</evidence>
<dbReference type="GO" id="GO:0016787">
    <property type="term" value="F:hydrolase activity"/>
    <property type="evidence" value="ECO:0007669"/>
    <property type="project" value="UniProtKB-KW"/>
</dbReference>
<dbReference type="Pfam" id="PF20434">
    <property type="entry name" value="BD-FAE"/>
    <property type="match status" value="1"/>
</dbReference>
<keyword evidence="1 3" id="KW-0378">Hydrolase</keyword>
<dbReference type="SUPFAM" id="SSF53474">
    <property type="entry name" value="alpha/beta-Hydrolases"/>
    <property type="match status" value="1"/>
</dbReference>
<gene>
    <name evidence="3" type="ORF">FA14DRAFT_171935</name>
</gene>
<accession>A0A316VCI5</accession>
<dbReference type="InterPro" id="IPR029058">
    <property type="entry name" value="AB_hydrolase_fold"/>
</dbReference>
<dbReference type="PANTHER" id="PTHR48081:SF33">
    <property type="entry name" value="KYNURENINE FORMAMIDASE"/>
    <property type="match status" value="1"/>
</dbReference>
<dbReference type="Gene3D" id="3.40.50.1820">
    <property type="entry name" value="alpha/beta hydrolase"/>
    <property type="match status" value="1"/>
</dbReference>
<dbReference type="InterPro" id="IPR050300">
    <property type="entry name" value="GDXG_lipolytic_enzyme"/>
</dbReference>
<proteinExistence type="predicted"/>
<keyword evidence="4" id="KW-1185">Reference proteome</keyword>